<dbReference type="InterPro" id="IPR000182">
    <property type="entry name" value="GNAT_dom"/>
</dbReference>
<dbReference type="EMBL" id="FNPE01000015">
    <property type="protein sequence ID" value="SDZ22195.1"/>
    <property type="molecule type" value="Genomic_DNA"/>
</dbReference>
<name>A0A1H3RA59_9BURK</name>
<dbReference type="PROSITE" id="PS51186">
    <property type="entry name" value="GNAT"/>
    <property type="match status" value="1"/>
</dbReference>
<dbReference type="RefSeq" id="WP_074922964.1">
    <property type="nucleotide sequence ID" value="NZ_CP141274.1"/>
</dbReference>
<dbReference type="GO" id="GO:0016747">
    <property type="term" value="F:acyltransferase activity, transferring groups other than amino-acyl groups"/>
    <property type="evidence" value="ECO:0007669"/>
    <property type="project" value="InterPro"/>
</dbReference>
<dbReference type="PANTHER" id="PTHR43792:SF1">
    <property type="entry name" value="N-ACETYLTRANSFERASE DOMAIN-CONTAINING PROTEIN"/>
    <property type="match status" value="1"/>
</dbReference>
<protein>
    <submittedName>
        <fullName evidence="2">Protein N-acetyltransferase, RimJ/RimL family</fullName>
    </submittedName>
</protein>
<dbReference type="InterPro" id="IPR016181">
    <property type="entry name" value="Acyl_CoA_acyltransferase"/>
</dbReference>
<dbReference type="Pfam" id="PF13302">
    <property type="entry name" value="Acetyltransf_3"/>
    <property type="match status" value="1"/>
</dbReference>
<keyword evidence="2" id="KW-0808">Transferase</keyword>
<dbReference type="GeneID" id="94693584"/>
<dbReference type="SUPFAM" id="SSF55729">
    <property type="entry name" value="Acyl-CoA N-acyltransferases (Nat)"/>
    <property type="match status" value="1"/>
</dbReference>
<accession>A0A1H3RA59</accession>
<gene>
    <name evidence="2" type="ORF">SAMN05421547_1157</name>
</gene>
<evidence type="ECO:0000313" key="2">
    <source>
        <dbReference type="EMBL" id="SDZ22195.1"/>
    </source>
</evidence>
<evidence type="ECO:0000313" key="3">
    <source>
        <dbReference type="Proteomes" id="UP000183417"/>
    </source>
</evidence>
<feature type="domain" description="N-acetyltransferase" evidence="1">
    <location>
        <begin position="29"/>
        <end position="184"/>
    </location>
</feature>
<organism evidence="2 3">
    <name type="scientific">Delftia lacustris</name>
    <dbReference type="NCBI Taxonomy" id="558537"/>
    <lineage>
        <taxon>Bacteria</taxon>
        <taxon>Pseudomonadati</taxon>
        <taxon>Pseudomonadota</taxon>
        <taxon>Betaproteobacteria</taxon>
        <taxon>Burkholderiales</taxon>
        <taxon>Comamonadaceae</taxon>
        <taxon>Delftia</taxon>
    </lineage>
</organism>
<proteinExistence type="predicted"/>
<dbReference type="PANTHER" id="PTHR43792">
    <property type="entry name" value="GNAT FAMILY, PUTATIVE (AFU_ORTHOLOGUE AFUA_3G00765)-RELATED-RELATED"/>
    <property type="match status" value="1"/>
</dbReference>
<dbReference type="AlphaFoldDB" id="A0A1H3RA59"/>
<sequence>MTTTHSPVATLRTPRLILRQWQAGDRQPFAALNADPQVMEHFPALLSREQSDAMADRIQALIEERGWGFWAAEHLASGEFMGFVGLHTPAASLPFSPCVEIGWRLARPFWGQGLASEGARAALAHGFGALHLESIVSFTALSNLRSQAVMQRLGMERDAHDFDHPEVPVGHALRRHCLYRLTHAQWLQQQAMARA</sequence>
<dbReference type="InterPro" id="IPR051531">
    <property type="entry name" value="N-acetyltransferase"/>
</dbReference>
<dbReference type="Gene3D" id="3.40.630.30">
    <property type="match status" value="1"/>
</dbReference>
<reference evidence="2 3" key="1">
    <citation type="submission" date="2016-10" db="EMBL/GenBank/DDBJ databases">
        <authorList>
            <person name="de Groot N.N."/>
        </authorList>
    </citation>
    <scope>NUCLEOTIDE SEQUENCE [LARGE SCALE GENOMIC DNA]</scope>
    <source>
        <strain evidence="2 3">LMG 24775</strain>
    </source>
</reference>
<evidence type="ECO:0000259" key="1">
    <source>
        <dbReference type="PROSITE" id="PS51186"/>
    </source>
</evidence>
<dbReference type="Proteomes" id="UP000183417">
    <property type="component" value="Unassembled WGS sequence"/>
</dbReference>